<evidence type="ECO:0000256" key="1">
    <source>
        <dbReference type="SAM" id="MobiDB-lite"/>
    </source>
</evidence>
<evidence type="ECO:0000313" key="2">
    <source>
        <dbReference type="EMBL" id="TYJ97919.1"/>
    </source>
</evidence>
<evidence type="ECO:0000313" key="3">
    <source>
        <dbReference type="Proteomes" id="UP000321947"/>
    </source>
</evidence>
<proteinExistence type="predicted"/>
<feature type="region of interest" description="Disordered" evidence="1">
    <location>
        <begin position="85"/>
        <end position="105"/>
    </location>
</feature>
<feature type="compositionally biased region" description="Polar residues" evidence="1">
    <location>
        <begin position="87"/>
        <end position="105"/>
    </location>
</feature>
<comment type="caution">
    <text evidence="2">The sequence shown here is derived from an EMBL/GenBank/DDBJ whole genome shotgun (WGS) entry which is preliminary data.</text>
</comment>
<accession>A0A5D3BFU4</accession>
<protein>
    <submittedName>
        <fullName evidence="2">Uncharacterized protein</fullName>
    </submittedName>
</protein>
<gene>
    <name evidence="2" type="ORF">E5676_scaffold234G00070</name>
</gene>
<reference evidence="2 3" key="1">
    <citation type="submission" date="2019-08" db="EMBL/GenBank/DDBJ databases">
        <title>Draft genome sequences of two oriental melons (Cucumis melo L. var makuwa).</title>
        <authorList>
            <person name="Kwon S.-Y."/>
        </authorList>
    </citation>
    <scope>NUCLEOTIDE SEQUENCE [LARGE SCALE GENOMIC DNA]</scope>
    <source>
        <strain evidence="3">cv. Chang Bougi</strain>
        <tissue evidence="2">Leaf</tissue>
    </source>
</reference>
<dbReference type="Proteomes" id="UP000321947">
    <property type="component" value="Unassembled WGS sequence"/>
</dbReference>
<dbReference type="EMBL" id="SSTD01018505">
    <property type="protein sequence ID" value="TYJ97919.1"/>
    <property type="molecule type" value="Genomic_DNA"/>
</dbReference>
<organism evidence="2 3">
    <name type="scientific">Cucumis melo var. makuwa</name>
    <name type="common">Oriental melon</name>
    <dbReference type="NCBI Taxonomy" id="1194695"/>
    <lineage>
        <taxon>Eukaryota</taxon>
        <taxon>Viridiplantae</taxon>
        <taxon>Streptophyta</taxon>
        <taxon>Embryophyta</taxon>
        <taxon>Tracheophyta</taxon>
        <taxon>Spermatophyta</taxon>
        <taxon>Magnoliopsida</taxon>
        <taxon>eudicotyledons</taxon>
        <taxon>Gunneridae</taxon>
        <taxon>Pentapetalae</taxon>
        <taxon>rosids</taxon>
        <taxon>fabids</taxon>
        <taxon>Cucurbitales</taxon>
        <taxon>Cucurbitaceae</taxon>
        <taxon>Benincaseae</taxon>
        <taxon>Cucumis</taxon>
    </lineage>
</organism>
<dbReference type="AlphaFoldDB" id="A0A5D3BFU4"/>
<sequence>MAEGGVEEKEVRPACVVREKNQWNWKVVTAEEPDVDPTIVEKSVVRHVVNDFTNDDDEQLSPQSTISSILSDFQEADDLFMEFDDVGSSTLGDTSGDINTPRTWS</sequence>
<name>A0A5D3BFU4_CUCMM</name>